<evidence type="ECO:0000259" key="1">
    <source>
        <dbReference type="Pfam" id="PF22938"/>
    </source>
</evidence>
<dbReference type="EMBL" id="JBIYXZ010002074">
    <property type="protein sequence ID" value="KAL3057975.1"/>
    <property type="molecule type" value="Genomic_DNA"/>
</dbReference>
<accession>A0ABD2GV28</accession>
<dbReference type="AlphaFoldDB" id="A0ABD2GV28"/>
<name>A0ABD2GV28_PAGBO</name>
<feature type="domain" description="Integrase p58-like C-terminal" evidence="1">
    <location>
        <begin position="4"/>
        <end position="37"/>
    </location>
</feature>
<organism evidence="2 3">
    <name type="scientific">Pagothenia borchgrevinki</name>
    <name type="common">Bald rockcod</name>
    <name type="synonym">Trematomus borchgrevinki</name>
    <dbReference type="NCBI Taxonomy" id="8213"/>
    <lineage>
        <taxon>Eukaryota</taxon>
        <taxon>Metazoa</taxon>
        <taxon>Chordata</taxon>
        <taxon>Craniata</taxon>
        <taxon>Vertebrata</taxon>
        <taxon>Euteleostomi</taxon>
        <taxon>Actinopterygii</taxon>
        <taxon>Neopterygii</taxon>
        <taxon>Teleostei</taxon>
        <taxon>Neoteleostei</taxon>
        <taxon>Acanthomorphata</taxon>
        <taxon>Eupercaria</taxon>
        <taxon>Perciformes</taxon>
        <taxon>Notothenioidei</taxon>
        <taxon>Nototheniidae</taxon>
        <taxon>Pagothenia</taxon>
    </lineage>
</organism>
<evidence type="ECO:0000313" key="3">
    <source>
        <dbReference type="Proteomes" id="UP001619887"/>
    </source>
</evidence>
<sequence length="112" mass="12214">MWQGPFAVTRRVGDVDYEVVRSDRGAATQIYHLNRLKAWREMASTSLATTVIESDELGPEVIKNMCGLLLGEVPVHVLGPAVVPLSKAPDSPPTPIAPRALCNSCPLLDSWY</sequence>
<proteinExistence type="predicted"/>
<comment type="caution">
    <text evidence="2">The sequence shown here is derived from an EMBL/GenBank/DDBJ whole genome shotgun (WGS) entry which is preliminary data.</text>
</comment>
<dbReference type="Proteomes" id="UP001619887">
    <property type="component" value="Unassembled WGS sequence"/>
</dbReference>
<reference evidence="2 3" key="1">
    <citation type="journal article" date="2022" name="G3 (Bethesda)">
        <title>Evaluating Illumina-, Nanopore-, and PacBio-based genome assembly strategies with the bald notothen, Trematomus borchgrevinki.</title>
        <authorList>
            <person name="Rayamajhi N."/>
            <person name="Cheng C.C."/>
            <person name="Catchen J.M."/>
        </authorList>
    </citation>
    <scope>NUCLEOTIDE SEQUENCE [LARGE SCALE GENOMIC DNA]</scope>
    <source>
        <strain evidence="2">AGRC-2024</strain>
    </source>
</reference>
<evidence type="ECO:0000313" key="2">
    <source>
        <dbReference type="EMBL" id="KAL3057975.1"/>
    </source>
</evidence>
<keyword evidence="3" id="KW-1185">Reference proteome</keyword>
<dbReference type="InterPro" id="IPR054465">
    <property type="entry name" value="Integrase_p58-like_C"/>
</dbReference>
<gene>
    <name evidence="2" type="ORF">OYC64_010198</name>
</gene>
<reference evidence="2 3" key="2">
    <citation type="journal article" date="2024" name="G3 (Bethesda)">
        <title>The genome of the cryopelagic Antarctic bald notothen, Trematomus borchgrevinki.</title>
        <authorList>
            <person name="Rayamajhi N."/>
            <person name="Rivera-Colon A.G."/>
            <person name="Minhas B.F."/>
            <person name="Cheng C.C."/>
            <person name="Catchen J.M."/>
        </authorList>
    </citation>
    <scope>NUCLEOTIDE SEQUENCE [LARGE SCALE GENOMIC DNA]</scope>
    <source>
        <strain evidence="2">AGRC-2024</strain>
    </source>
</reference>
<protein>
    <recommendedName>
        <fullName evidence="1">Integrase p58-like C-terminal domain-containing protein</fullName>
    </recommendedName>
</protein>
<dbReference type="Pfam" id="PF22938">
    <property type="entry name" value="Integrase_p58_C"/>
    <property type="match status" value="1"/>
</dbReference>